<dbReference type="AlphaFoldDB" id="A0AB39RBC4"/>
<name>A0AB39RBC4_9ACTN</name>
<accession>A0AB39RBC4</accession>
<organism evidence="1">
    <name type="scientific">Streptomyces sp. R41</name>
    <dbReference type="NCBI Taxonomy" id="3238632"/>
    <lineage>
        <taxon>Bacteria</taxon>
        <taxon>Bacillati</taxon>
        <taxon>Actinomycetota</taxon>
        <taxon>Actinomycetes</taxon>
        <taxon>Kitasatosporales</taxon>
        <taxon>Streptomycetaceae</taxon>
        <taxon>Streptomyces</taxon>
    </lineage>
</organism>
<sequence>MAGGLREVQQAVLRHFAATGHAPGIVEREAAAAAHGRTAGEAMAELSGDDFRASQVRRAM</sequence>
<reference evidence="1" key="1">
    <citation type="submission" date="2024-07" db="EMBL/GenBank/DDBJ databases">
        <authorList>
            <person name="Yu S.T."/>
        </authorList>
    </citation>
    <scope>NUCLEOTIDE SEQUENCE</scope>
    <source>
        <strain evidence="1">R41</strain>
    </source>
</reference>
<dbReference type="RefSeq" id="WP_369244925.1">
    <property type="nucleotide sequence ID" value="NZ_CP163443.1"/>
</dbReference>
<dbReference type="EMBL" id="CP163443">
    <property type="protein sequence ID" value="XDQ51606.1"/>
    <property type="molecule type" value="Genomic_DNA"/>
</dbReference>
<gene>
    <name evidence="1" type="ORF">AB5J53_08085</name>
</gene>
<protein>
    <submittedName>
        <fullName evidence="1">Uncharacterized protein</fullName>
    </submittedName>
</protein>
<proteinExistence type="predicted"/>
<evidence type="ECO:0000313" key="1">
    <source>
        <dbReference type="EMBL" id="XDQ51606.1"/>
    </source>
</evidence>